<dbReference type="PANTHER" id="PTHR10996">
    <property type="entry name" value="2-HYDROXYACID DEHYDROGENASE-RELATED"/>
    <property type="match status" value="1"/>
</dbReference>
<dbReference type="InterPro" id="IPR036291">
    <property type="entry name" value="NAD(P)-bd_dom_sf"/>
</dbReference>
<feature type="region of interest" description="Disordered" evidence="3">
    <location>
        <begin position="1"/>
        <end position="33"/>
    </location>
</feature>
<gene>
    <name evidence="6" type="ORF">N658DRAFT_501596</name>
</gene>
<dbReference type="Pfam" id="PF02826">
    <property type="entry name" value="2-Hacid_dh_C"/>
    <property type="match status" value="1"/>
</dbReference>
<dbReference type="Pfam" id="PF00389">
    <property type="entry name" value="2-Hacid_dh"/>
    <property type="match status" value="1"/>
</dbReference>
<dbReference type="InterPro" id="IPR029753">
    <property type="entry name" value="D-isomer_DH_CS"/>
</dbReference>
<comment type="caution">
    <text evidence="6">The sequence shown here is derived from an EMBL/GenBank/DDBJ whole genome shotgun (WGS) entry which is preliminary data.</text>
</comment>
<reference evidence="6" key="2">
    <citation type="submission" date="2023-05" db="EMBL/GenBank/DDBJ databases">
        <authorList>
            <consortium name="Lawrence Berkeley National Laboratory"/>
            <person name="Steindorff A."/>
            <person name="Hensen N."/>
            <person name="Bonometti L."/>
            <person name="Westerberg I."/>
            <person name="Brannstrom I.O."/>
            <person name="Guillou S."/>
            <person name="Cros-Aarteil S."/>
            <person name="Calhoun S."/>
            <person name="Haridas S."/>
            <person name="Kuo A."/>
            <person name="Mondo S."/>
            <person name="Pangilinan J."/>
            <person name="Riley R."/>
            <person name="Labutti K."/>
            <person name="Andreopoulos B."/>
            <person name="Lipzen A."/>
            <person name="Chen C."/>
            <person name="Yanf M."/>
            <person name="Daum C."/>
            <person name="Ng V."/>
            <person name="Clum A."/>
            <person name="Ohm R."/>
            <person name="Martin F."/>
            <person name="Silar P."/>
            <person name="Natvig D."/>
            <person name="Lalanne C."/>
            <person name="Gautier V."/>
            <person name="Ament-Velasquez S.L."/>
            <person name="Kruys A."/>
            <person name="Hutchinson M.I."/>
            <person name="Powell A.J."/>
            <person name="Barry K."/>
            <person name="Miller A.N."/>
            <person name="Grigoriev I.V."/>
            <person name="Debuchy R."/>
            <person name="Gladieux P."/>
            <person name="Thoren M.H."/>
            <person name="Johannesson H."/>
        </authorList>
    </citation>
    <scope>NUCLEOTIDE SEQUENCE</scope>
    <source>
        <strain evidence="6">CBS 757.83</strain>
    </source>
</reference>
<feature type="domain" description="D-isomer specific 2-hydroxyacid dehydrogenase NAD-binding" evidence="5">
    <location>
        <begin position="212"/>
        <end position="359"/>
    </location>
</feature>
<evidence type="ECO:0000256" key="3">
    <source>
        <dbReference type="SAM" id="MobiDB-lite"/>
    </source>
</evidence>
<dbReference type="AlphaFoldDB" id="A0AAN6PRJ3"/>
<dbReference type="GO" id="GO:0051287">
    <property type="term" value="F:NAD binding"/>
    <property type="evidence" value="ECO:0007669"/>
    <property type="project" value="InterPro"/>
</dbReference>
<evidence type="ECO:0000259" key="5">
    <source>
        <dbReference type="Pfam" id="PF02826"/>
    </source>
</evidence>
<dbReference type="FunFam" id="3.40.50.720:FF:000526">
    <property type="entry name" value="D-mandelate dehydrogenase, putative"/>
    <property type="match status" value="1"/>
</dbReference>
<evidence type="ECO:0000313" key="7">
    <source>
        <dbReference type="Proteomes" id="UP001305647"/>
    </source>
</evidence>
<dbReference type="CDD" id="cd12168">
    <property type="entry name" value="Mand_dh_like"/>
    <property type="match status" value="1"/>
</dbReference>
<dbReference type="InterPro" id="IPR050223">
    <property type="entry name" value="D-isomer_2-hydroxyacid_DH"/>
</dbReference>
<dbReference type="InterPro" id="IPR006140">
    <property type="entry name" value="D-isomer_DH_NAD-bd"/>
</dbReference>
<name>A0AAN6PRJ3_9PEZI</name>
<sequence>MAEPTNTPMPPSTPVPASTPRSASPAPDHAQLATTPGSTQVIRAVRNRPVVLHIGDPVKYNPTMYAEFSSDFEIVRPSTPERERGEFIQALKKRRWGDFDAIFRPFWGSGGEMGRWDAELIDLLPESVRVFASAGAGFDWADTKLLGEKGIFYCNSGLAAAEAVADFAVAMIISTFRHLPWCMNAATFPPPSTPSSPSHTDTLAREVFQACHAQATAASHNPRGHTLGLIGFGNIGQQIAAKLGNPTFGMRIAYHDVVRKPPRLESALGAAFHPTLDSLLQASDCVVLCTPASPDGKPLITAAALASFRHGSRFVNVARGSLVDEDALADALDAGVVSAAALDVHAGEPRVNPRLVRMAMQVALPGDDDAQGGEGGKRLPGPGRVMLTCHNAGGTVETHVGFEELSMRNISAVLKGEEPVTAVNLQYLRR</sequence>
<dbReference type="PANTHER" id="PTHR10996:SF281">
    <property type="entry name" value="D-ISOMER SPECIFIC 2-HYDROXYACID DEHYDROGENASE NAD-BINDING DOMAIN-CONTAINING PROTEIN-RELATED"/>
    <property type="match status" value="1"/>
</dbReference>
<dbReference type="SUPFAM" id="SSF51735">
    <property type="entry name" value="NAD(P)-binding Rossmann-fold domains"/>
    <property type="match status" value="1"/>
</dbReference>
<dbReference type="GO" id="GO:0030267">
    <property type="term" value="F:glyoxylate reductase (NADPH) activity"/>
    <property type="evidence" value="ECO:0007669"/>
    <property type="project" value="TreeGrafter"/>
</dbReference>
<dbReference type="SUPFAM" id="SSF52283">
    <property type="entry name" value="Formate/glycerate dehydrogenase catalytic domain-like"/>
    <property type="match status" value="1"/>
</dbReference>
<dbReference type="GO" id="GO:0005829">
    <property type="term" value="C:cytosol"/>
    <property type="evidence" value="ECO:0007669"/>
    <property type="project" value="TreeGrafter"/>
</dbReference>
<protein>
    <submittedName>
        <fullName evidence="6">Uncharacterized protein</fullName>
    </submittedName>
</protein>
<dbReference type="GO" id="GO:0016618">
    <property type="term" value="F:hydroxypyruvate reductase [NAD(P)H] activity"/>
    <property type="evidence" value="ECO:0007669"/>
    <property type="project" value="TreeGrafter"/>
</dbReference>
<feature type="domain" description="D-isomer specific 2-hydroxyacid dehydrogenase catalytic" evidence="4">
    <location>
        <begin position="116"/>
        <end position="424"/>
    </location>
</feature>
<dbReference type="Proteomes" id="UP001305647">
    <property type="component" value="Unassembled WGS sequence"/>
</dbReference>
<dbReference type="EMBL" id="MU863715">
    <property type="protein sequence ID" value="KAK4096408.1"/>
    <property type="molecule type" value="Genomic_DNA"/>
</dbReference>
<evidence type="ECO:0000313" key="6">
    <source>
        <dbReference type="EMBL" id="KAK4096408.1"/>
    </source>
</evidence>
<organism evidence="6 7">
    <name type="scientific">Parathielavia hyrcaniae</name>
    <dbReference type="NCBI Taxonomy" id="113614"/>
    <lineage>
        <taxon>Eukaryota</taxon>
        <taxon>Fungi</taxon>
        <taxon>Dikarya</taxon>
        <taxon>Ascomycota</taxon>
        <taxon>Pezizomycotina</taxon>
        <taxon>Sordariomycetes</taxon>
        <taxon>Sordariomycetidae</taxon>
        <taxon>Sordariales</taxon>
        <taxon>Chaetomiaceae</taxon>
        <taxon>Parathielavia</taxon>
    </lineage>
</organism>
<comment type="similarity">
    <text evidence="2">Belongs to the D-isomer specific 2-hydroxyacid dehydrogenase family.</text>
</comment>
<evidence type="ECO:0000259" key="4">
    <source>
        <dbReference type="Pfam" id="PF00389"/>
    </source>
</evidence>
<feature type="compositionally biased region" description="Low complexity" evidence="3">
    <location>
        <begin position="15"/>
        <end position="27"/>
    </location>
</feature>
<keyword evidence="7" id="KW-1185">Reference proteome</keyword>
<accession>A0AAN6PRJ3</accession>
<dbReference type="PROSITE" id="PS00671">
    <property type="entry name" value="D_2_HYDROXYACID_DH_3"/>
    <property type="match status" value="1"/>
</dbReference>
<proteinExistence type="inferred from homology"/>
<keyword evidence="1 2" id="KW-0560">Oxidoreductase</keyword>
<evidence type="ECO:0000256" key="1">
    <source>
        <dbReference type="ARBA" id="ARBA00023002"/>
    </source>
</evidence>
<dbReference type="InterPro" id="IPR006139">
    <property type="entry name" value="D-isomer_2_OHA_DH_cat_dom"/>
</dbReference>
<reference evidence="6" key="1">
    <citation type="journal article" date="2023" name="Mol. Phylogenet. Evol.">
        <title>Genome-scale phylogeny and comparative genomics of the fungal order Sordariales.</title>
        <authorList>
            <person name="Hensen N."/>
            <person name="Bonometti L."/>
            <person name="Westerberg I."/>
            <person name="Brannstrom I.O."/>
            <person name="Guillou S."/>
            <person name="Cros-Aarteil S."/>
            <person name="Calhoun S."/>
            <person name="Haridas S."/>
            <person name="Kuo A."/>
            <person name="Mondo S."/>
            <person name="Pangilinan J."/>
            <person name="Riley R."/>
            <person name="LaButti K."/>
            <person name="Andreopoulos B."/>
            <person name="Lipzen A."/>
            <person name="Chen C."/>
            <person name="Yan M."/>
            <person name="Daum C."/>
            <person name="Ng V."/>
            <person name="Clum A."/>
            <person name="Steindorff A."/>
            <person name="Ohm R.A."/>
            <person name="Martin F."/>
            <person name="Silar P."/>
            <person name="Natvig D.O."/>
            <person name="Lalanne C."/>
            <person name="Gautier V."/>
            <person name="Ament-Velasquez S.L."/>
            <person name="Kruys A."/>
            <person name="Hutchinson M.I."/>
            <person name="Powell A.J."/>
            <person name="Barry K."/>
            <person name="Miller A.N."/>
            <person name="Grigoriev I.V."/>
            <person name="Debuchy R."/>
            <person name="Gladieux P."/>
            <person name="Hiltunen Thoren M."/>
            <person name="Johannesson H."/>
        </authorList>
    </citation>
    <scope>NUCLEOTIDE SEQUENCE</scope>
    <source>
        <strain evidence="6">CBS 757.83</strain>
    </source>
</reference>
<dbReference type="Gene3D" id="3.40.50.720">
    <property type="entry name" value="NAD(P)-binding Rossmann-like Domain"/>
    <property type="match status" value="2"/>
</dbReference>
<evidence type="ECO:0000256" key="2">
    <source>
        <dbReference type="RuleBase" id="RU003719"/>
    </source>
</evidence>